<dbReference type="PANTHER" id="PTHR43095:SF5">
    <property type="entry name" value="XYLULOSE KINASE"/>
    <property type="match status" value="1"/>
</dbReference>
<organism evidence="4">
    <name type="scientific">marine metagenome</name>
    <dbReference type="NCBI Taxonomy" id="408172"/>
    <lineage>
        <taxon>unclassified sequences</taxon>
        <taxon>metagenomes</taxon>
        <taxon>ecological metagenomes</taxon>
    </lineage>
</organism>
<keyword evidence="1" id="KW-0808">Transferase</keyword>
<evidence type="ECO:0000259" key="3">
    <source>
        <dbReference type="Pfam" id="PF02782"/>
    </source>
</evidence>
<sequence length="276" mass="29543">VLTDQGAALTCLPKGIPVAVGTGDDFSTSLGAGVVSPGILTCVLGTAEVVGAVHSIKVIDNERMVETHAYVGDKFFIENPGWLSGGALEWFRETFRILDFREIDALAESAQPGSMGLTFLPALSGSMAPEWIPSARGCFYGLTPSHGNAHMARAVLEGTAFAMRDVIERLNRMNVETRSIMLLGGGAKSRTWAKIRADLTGLPLDLPKITDTAPIGSAMLAAVATGIQPDLISAAKCVGDISERILPDRGLKSVFDEAYNKYRRLFKCLRPMFNLS</sequence>
<evidence type="ECO:0000313" key="4">
    <source>
        <dbReference type="EMBL" id="SVB00124.1"/>
    </source>
</evidence>
<dbReference type="GO" id="GO:0016301">
    <property type="term" value="F:kinase activity"/>
    <property type="evidence" value="ECO:0007669"/>
    <property type="project" value="UniProtKB-KW"/>
</dbReference>
<dbReference type="GO" id="GO:0005975">
    <property type="term" value="P:carbohydrate metabolic process"/>
    <property type="evidence" value="ECO:0007669"/>
    <property type="project" value="InterPro"/>
</dbReference>
<dbReference type="Gene3D" id="3.30.420.40">
    <property type="match status" value="1"/>
</dbReference>
<gene>
    <name evidence="4" type="ORF">METZ01_LOCUS152978</name>
</gene>
<dbReference type="Pfam" id="PF02782">
    <property type="entry name" value="FGGY_C"/>
    <property type="match status" value="1"/>
</dbReference>
<evidence type="ECO:0000256" key="2">
    <source>
        <dbReference type="ARBA" id="ARBA00022777"/>
    </source>
</evidence>
<dbReference type="InterPro" id="IPR050406">
    <property type="entry name" value="FGGY_Carb_Kinase"/>
</dbReference>
<dbReference type="SUPFAM" id="SSF53067">
    <property type="entry name" value="Actin-like ATPase domain"/>
    <property type="match status" value="1"/>
</dbReference>
<reference evidence="4" key="1">
    <citation type="submission" date="2018-05" db="EMBL/GenBank/DDBJ databases">
        <authorList>
            <person name="Lanie J.A."/>
            <person name="Ng W.-L."/>
            <person name="Kazmierczak K.M."/>
            <person name="Andrzejewski T.M."/>
            <person name="Davidsen T.M."/>
            <person name="Wayne K.J."/>
            <person name="Tettelin H."/>
            <person name="Glass J.I."/>
            <person name="Rusch D."/>
            <person name="Podicherti R."/>
            <person name="Tsui H.-C.T."/>
            <person name="Winkler M.E."/>
        </authorList>
    </citation>
    <scope>NUCLEOTIDE SEQUENCE</scope>
</reference>
<dbReference type="GO" id="GO:0016773">
    <property type="term" value="F:phosphotransferase activity, alcohol group as acceptor"/>
    <property type="evidence" value="ECO:0007669"/>
    <property type="project" value="InterPro"/>
</dbReference>
<keyword evidence="2" id="KW-0418">Kinase</keyword>
<protein>
    <recommendedName>
        <fullName evidence="3">Carbohydrate kinase FGGY C-terminal domain-containing protein</fullName>
    </recommendedName>
</protein>
<feature type="non-terminal residue" evidence="4">
    <location>
        <position position="1"/>
    </location>
</feature>
<dbReference type="EMBL" id="UINC01025122">
    <property type="protein sequence ID" value="SVB00124.1"/>
    <property type="molecule type" value="Genomic_DNA"/>
</dbReference>
<evidence type="ECO:0000256" key="1">
    <source>
        <dbReference type="ARBA" id="ARBA00022679"/>
    </source>
</evidence>
<accession>A0A382AFJ7</accession>
<dbReference type="InterPro" id="IPR018483">
    <property type="entry name" value="Carb_kinase_FGGY_CS"/>
</dbReference>
<dbReference type="InterPro" id="IPR043129">
    <property type="entry name" value="ATPase_NBD"/>
</dbReference>
<dbReference type="InterPro" id="IPR018485">
    <property type="entry name" value="FGGY_C"/>
</dbReference>
<dbReference type="PROSITE" id="PS00445">
    <property type="entry name" value="FGGY_KINASES_2"/>
    <property type="match status" value="1"/>
</dbReference>
<dbReference type="AlphaFoldDB" id="A0A382AFJ7"/>
<name>A0A382AFJ7_9ZZZZ</name>
<proteinExistence type="predicted"/>
<dbReference type="PANTHER" id="PTHR43095">
    <property type="entry name" value="SUGAR KINASE"/>
    <property type="match status" value="1"/>
</dbReference>
<feature type="domain" description="Carbohydrate kinase FGGY C-terminal" evidence="3">
    <location>
        <begin position="41"/>
        <end position="224"/>
    </location>
</feature>